<feature type="domain" description="Peptidase C51" evidence="1">
    <location>
        <begin position="29"/>
        <end position="158"/>
    </location>
</feature>
<dbReference type="Pfam" id="PF05257">
    <property type="entry name" value="CHAP"/>
    <property type="match status" value="1"/>
</dbReference>
<dbReference type="AlphaFoldDB" id="A0A455SQQ2"/>
<sequence length="160" mass="18029">MKPERRVAFAEQLIQAGSQDAERDEMALMEPSQHASPVYSMYAAQGNAFPYGQCTWYANQRYHEMHGYFVPWRWNADAWQWKDRAYEYGWHVSSRPSVGAIMQLLGGVQGAGPFGHVGVVEKVLNNGSVVVSSMNWGVNPLAVSYWTFQSGPGVYFISRT</sequence>
<organism evidence="2">
    <name type="scientific">Thermosporothrix sp. COM3</name>
    <dbReference type="NCBI Taxonomy" id="2490863"/>
    <lineage>
        <taxon>Bacteria</taxon>
        <taxon>Bacillati</taxon>
        <taxon>Chloroflexota</taxon>
        <taxon>Ktedonobacteria</taxon>
        <taxon>Ktedonobacterales</taxon>
        <taxon>Thermosporotrichaceae</taxon>
        <taxon>Thermosporothrix</taxon>
    </lineage>
</organism>
<evidence type="ECO:0000259" key="1">
    <source>
        <dbReference type="PROSITE" id="PS50911"/>
    </source>
</evidence>
<dbReference type="InterPro" id="IPR038765">
    <property type="entry name" value="Papain-like_cys_pep_sf"/>
</dbReference>
<evidence type="ECO:0000313" key="2">
    <source>
        <dbReference type="EMBL" id="BBH90030.1"/>
    </source>
</evidence>
<dbReference type="SUPFAM" id="SSF54001">
    <property type="entry name" value="Cysteine proteinases"/>
    <property type="match status" value="1"/>
</dbReference>
<dbReference type="EMBL" id="AP019376">
    <property type="protein sequence ID" value="BBH90030.1"/>
    <property type="molecule type" value="Genomic_DNA"/>
</dbReference>
<accession>A0A455SQQ2</accession>
<name>A0A455SQQ2_9CHLR</name>
<gene>
    <name evidence="2" type="ORF">KTC_47810</name>
</gene>
<reference evidence="2" key="1">
    <citation type="submission" date="2018-12" db="EMBL/GenBank/DDBJ databases">
        <title>Novel natural products biosynthetic potential of the class Ktedonobacteria.</title>
        <authorList>
            <person name="Zheng Y."/>
            <person name="Saitou A."/>
            <person name="Wang C.M."/>
            <person name="Toyoda A."/>
            <person name="Minakuchi Y."/>
            <person name="Sekiguchi Y."/>
            <person name="Ueda K."/>
            <person name="Takano H."/>
            <person name="Sakai Y."/>
            <person name="Yokota A."/>
            <person name="Yabe S."/>
        </authorList>
    </citation>
    <scope>NUCLEOTIDE SEQUENCE</scope>
    <source>
        <strain evidence="2">COM3</strain>
    </source>
</reference>
<proteinExistence type="predicted"/>
<dbReference type="PROSITE" id="PS50911">
    <property type="entry name" value="CHAP"/>
    <property type="match status" value="1"/>
</dbReference>
<protein>
    <recommendedName>
        <fullName evidence="1">Peptidase C51 domain-containing protein</fullName>
    </recommendedName>
</protein>
<dbReference type="Gene3D" id="3.90.1720.10">
    <property type="entry name" value="endopeptidase domain like (from Nostoc punctiforme)"/>
    <property type="match status" value="1"/>
</dbReference>
<dbReference type="InterPro" id="IPR007921">
    <property type="entry name" value="CHAP_dom"/>
</dbReference>